<comment type="caution">
    <text evidence="2">The sequence shown here is derived from an EMBL/GenBank/DDBJ whole genome shotgun (WGS) entry which is preliminary data.</text>
</comment>
<name>A0AAD7YA93_MYTSE</name>
<accession>A0AAD7YA93</accession>
<gene>
    <name evidence="2" type="ORF">PYW07_013507</name>
</gene>
<keyword evidence="3" id="KW-1185">Reference proteome</keyword>
<sequence>MKTDSVHMPTSQSTGKLDPGTRGARRVVGVLDCGRCELQLLPGCCPGGMNGLPRRDNEDLENTTTDQAGPSFRADEDVRASGEAVLANEGEAVLATGGEATS</sequence>
<protein>
    <submittedName>
        <fullName evidence="2">Uncharacterized protein</fullName>
    </submittedName>
</protein>
<organism evidence="2 3">
    <name type="scientific">Mythimna separata</name>
    <name type="common">Oriental armyworm</name>
    <name type="synonym">Pseudaletia separata</name>
    <dbReference type="NCBI Taxonomy" id="271217"/>
    <lineage>
        <taxon>Eukaryota</taxon>
        <taxon>Metazoa</taxon>
        <taxon>Ecdysozoa</taxon>
        <taxon>Arthropoda</taxon>
        <taxon>Hexapoda</taxon>
        <taxon>Insecta</taxon>
        <taxon>Pterygota</taxon>
        <taxon>Neoptera</taxon>
        <taxon>Endopterygota</taxon>
        <taxon>Lepidoptera</taxon>
        <taxon>Glossata</taxon>
        <taxon>Ditrysia</taxon>
        <taxon>Noctuoidea</taxon>
        <taxon>Noctuidae</taxon>
        <taxon>Noctuinae</taxon>
        <taxon>Hadenini</taxon>
        <taxon>Mythimna</taxon>
    </lineage>
</organism>
<reference evidence="2" key="1">
    <citation type="submission" date="2023-03" db="EMBL/GenBank/DDBJ databases">
        <title>Chromosome-level genomes of two armyworms, Mythimna separata and Mythimna loreyi, provide insights into the biosynthesis and reception of sex pheromones.</title>
        <authorList>
            <person name="Zhao H."/>
        </authorList>
    </citation>
    <scope>NUCLEOTIDE SEQUENCE</scope>
    <source>
        <strain evidence="2">BeijingLab</strain>
        <tissue evidence="2">Pupa</tissue>
    </source>
</reference>
<evidence type="ECO:0000313" key="2">
    <source>
        <dbReference type="EMBL" id="KAJ8708903.1"/>
    </source>
</evidence>
<proteinExistence type="predicted"/>
<evidence type="ECO:0000256" key="1">
    <source>
        <dbReference type="SAM" id="MobiDB-lite"/>
    </source>
</evidence>
<feature type="region of interest" description="Disordered" evidence="1">
    <location>
        <begin position="1"/>
        <end position="23"/>
    </location>
</feature>
<evidence type="ECO:0000313" key="3">
    <source>
        <dbReference type="Proteomes" id="UP001231518"/>
    </source>
</evidence>
<dbReference type="Proteomes" id="UP001231518">
    <property type="component" value="Chromosome 32"/>
</dbReference>
<dbReference type="EMBL" id="JARGEI010000025">
    <property type="protein sequence ID" value="KAJ8708903.1"/>
    <property type="molecule type" value="Genomic_DNA"/>
</dbReference>
<dbReference type="AlphaFoldDB" id="A0AAD7YA93"/>
<feature type="region of interest" description="Disordered" evidence="1">
    <location>
        <begin position="47"/>
        <end position="75"/>
    </location>
</feature>